<dbReference type="EMBL" id="BDGU01000035">
    <property type="protein sequence ID" value="GAW00665.1"/>
    <property type="molecule type" value="Genomic_DNA"/>
</dbReference>
<reference evidence="1 2" key="2">
    <citation type="submission" date="2017-02" db="EMBL/GenBank/DDBJ databases">
        <title>A genome survey and senescence transcriptome analysis in Lentinula edodes.</title>
        <authorList>
            <person name="Sakamoto Y."/>
            <person name="Nakade K."/>
            <person name="Sato S."/>
            <person name="Yoshida Y."/>
            <person name="Miyazaki K."/>
            <person name="Natsume S."/>
            <person name="Konno N."/>
        </authorList>
    </citation>
    <scope>NUCLEOTIDE SEQUENCE [LARGE SCALE GENOMIC DNA]</scope>
    <source>
        <strain evidence="1 2">NBRC 111202</strain>
    </source>
</reference>
<proteinExistence type="predicted"/>
<protein>
    <submittedName>
        <fullName evidence="1">Uncharacterized protein</fullName>
    </submittedName>
</protein>
<sequence length="98" mass="11238">MMFAMFKRLHGREDVMSPFDKLRQDDSIIYICSLFLSRELEIGRKKIVTGICRVTNIDNPSRSILLLPYLPFFRLSLAGNKDTAWHLATLTGFSLSAK</sequence>
<dbReference type="Proteomes" id="UP000188533">
    <property type="component" value="Unassembled WGS sequence"/>
</dbReference>
<name>A0A1Q3E085_LENED</name>
<gene>
    <name evidence="1" type="ORF">LENED_002207</name>
</gene>
<organism evidence="1 2">
    <name type="scientific">Lentinula edodes</name>
    <name type="common">Shiitake mushroom</name>
    <name type="synonym">Lentinus edodes</name>
    <dbReference type="NCBI Taxonomy" id="5353"/>
    <lineage>
        <taxon>Eukaryota</taxon>
        <taxon>Fungi</taxon>
        <taxon>Dikarya</taxon>
        <taxon>Basidiomycota</taxon>
        <taxon>Agaricomycotina</taxon>
        <taxon>Agaricomycetes</taxon>
        <taxon>Agaricomycetidae</taxon>
        <taxon>Agaricales</taxon>
        <taxon>Marasmiineae</taxon>
        <taxon>Omphalotaceae</taxon>
        <taxon>Lentinula</taxon>
    </lineage>
</organism>
<keyword evidence="2" id="KW-1185">Reference proteome</keyword>
<evidence type="ECO:0000313" key="1">
    <source>
        <dbReference type="EMBL" id="GAW00665.1"/>
    </source>
</evidence>
<dbReference type="AlphaFoldDB" id="A0A1Q3E085"/>
<comment type="caution">
    <text evidence="1">The sequence shown here is derived from an EMBL/GenBank/DDBJ whole genome shotgun (WGS) entry which is preliminary data.</text>
</comment>
<evidence type="ECO:0000313" key="2">
    <source>
        <dbReference type="Proteomes" id="UP000188533"/>
    </source>
</evidence>
<accession>A0A1Q3E085</accession>
<reference evidence="1 2" key="1">
    <citation type="submission" date="2016-08" db="EMBL/GenBank/DDBJ databases">
        <authorList>
            <consortium name="Lentinula edodes genome sequencing consortium"/>
            <person name="Sakamoto Y."/>
            <person name="Nakade K."/>
            <person name="Sato S."/>
            <person name="Yoshida Y."/>
            <person name="Miyazaki K."/>
            <person name="Natsume S."/>
            <person name="Konno N."/>
        </authorList>
    </citation>
    <scope>NUCLEOTIDE SEQUENCE [LARGE SCALE GENOMIC DNA]</scope>
    <source>
        <strain evidence="1 2">NBRC 111202</strain>
    </source>
</reference>